<dbReference type="AlphaFoldDB" id="A0A0G1HKI4"/>
<reference evidence="1 2" key="1">
    <citation type="journal article" date="2015" name="Nature">
        <title>rRNA introns, odd ribosomes, and small enigmatic genomes across a large radiation of phyla.</title>
        <authorList>
            <person name="Brown C.T."/>
            <person name="Hug L.A."/>
            <person name="Thomas B.C."/>
            <person name="Sharon I."/>
            <person name="Castelle C.J."/>
            <person name="Singh A."/>
            <person name="Wilkins M.J."/>
            <person name="Williams K.H."/>
            <person name="Banfield J.F."/>
        </authorList>
    </citation>
    <scope>NUCLEOTIDE SEQUENCE [LARGE SCALE GENOMIC DNA]</scope>
</reference>
<dbReference type="EMBL" id="LCGH01000006">
    <property type="protein sequence ID" value="KKT11399.1"/>
    <property type="molecule type" value="Genomic_DNA"/>
</dbReference>
<evidence type="ECO:0000313" key="2">
    <source>
        <dbReference type="Proteomes" id="UP000033907"/>
    </source>
</evidence>
<proteinExistence type="predicted"/>
<protein>
    <recommendedName>
        <fullName evidence="3">HD domain-containing protein</fullName>
    </recommendedName>
</protein>
<evidence type="ECO:0000313" key="1">
    <source>
        <dbReference type="EMBL" id="KKT11399.1"/>
    </source>
</evidence>
<organism evidence="1 2">
    <name type="scientific">Candidatus Nomurabacteria bacterium GW2011_GWF2_43_24</name>
    <dbReference type="NCBI Taxonomy" id="1618778"/>
    <lineage>
        <taxon>Bacteria</taxon>
        <taxon>Candidatus Nomuraibacteriota</taxon>
    </lineage>
</organism>
<sequence>MEDFLKEVRKLAYGEIEKTKIPARMQVDFTTEIGKKLAKKLGANIDIVEAGTLLMDCMVGQAVNENRQKEHVQMGLEKTNELLEKSSLSEEEKENIRHCVLEHHGVEKFYSTESEICCNADCYKFISIEGFIITTRYTREMPFGDLIKLLKNKLEKKWNAISLDIVKKELTPQHQALLEVLKGLKG</sequence>
<name>A0A0G1HKI4_9BACT</name>
<dbReference type="SUPFAM" id="SSF109604">
    <property type="entry name" value="HD-domain/PDEase-like"/>
    <property type="match status" value="1"/>
</dbReference>
<dbReference type="Gene3D" id="1.10.3210.10">
    <property type="entry name" value="Hypothetical protein af1432"/>
    <property type="match status" value="1"/>
</dbReference>
<evidence type="ECO:0008006" key="3">
    <source>
        <dbReference type="Google" id="ProtNLM"/>
    </source>
</evidence>
<accession>A0A0G1HKI4</accession>
<comment type="caution">
    <text evidence="1">The sequence shown here is derived from an EMBL/GenBank/DDBJ whole genome shotgun (WGS) entry which is preliminary data.</text>
</comment>
<dbReference type="Proteomes" id="UP000033907">
    <property type="component" value="Unassembled WGS sequence"/>
</dbReference>
<gene>
    <name evidence="1" type="ORF">UV91_C0006G0028</name>
</gene>